<sequence>VWSWGFSRIHGPIARPKIGDTELINYGVSLLSGGLDSTTVTTLAGKEIDRLTAVTFAYGQRHSVELVRSGQIAELLGIRHEIIDITFLKEVAWYSALLDPEEFALPQV</sequence>
<dbReference type="AlphaFoldDB" id="A0A382JE38"/>
<dbReference type="InterPro" id="IPR018317">
    <property type="entry name" value="QueC"/>
</dbReference>
<dbReference type="GO" id="GO:0016874">
    <property type="term" value="F:ligase activity"/>
    <property type="evidence" value="ECO:0007669"/>
    <property type="project" value="UniProtKB-KW"/>
</dbReference>
<proteinExistence type="inferred from homology"/>
<dbReference type="EMBL" id="UINC01073323">
    <property type="protein sequence ID" value="SVC09622.1"/>
    <property type="molecule type" value="Genomic_DNA"/>
</dbReference>
<keyword evidence="6" id="KW-0067">ATP-binding</keyword>
<evidence type="ECO:0000256" key="2">
    <source>
        <dbReference type="ARBA" id="ARBA00022598"/>
    </source>
</evidence>
<protein>
    <recommendedName>
        <fullName evidence="8">7-cyano-7-deazaguanine synthase</fullName>
        <ecNumber evidence="8">6.3.4.20</ecNumber>
    </recommendedName>
</protein>
<evidence type="ECO:0000256" key="7">
    <source>
        <dbReference type="ARBA" id="ARBA00037993"/>
    </source>
</evidence>
<gene>
    <name evidence="10" type="ORF">METZ01_LOCUS262476</name>
</gene>
<comment type="catalytic activity">
    <reaction evidence="9">
        <text>7-carboxy-7-carbaguanine + NH4(+) + 2 ATP = 7-cyano-7-carbaguanine + 2 AMP + 2 diphosphate + 2 H(+)</text>
        <dbReference type="Rhea" id="RHEA:27982"/>
        <dbReference type="ChEBI" id="CHEBI:15378"/>
        <dbReference type="ChEBI" id="CHEBI:28938"/>
        <dbReference type="ChEBI" id="CHEBI:30616"/>
        <dbReference type="ChEBI" id="CHEBI:33019"/>
        <dbReference type="ChEBI" id="CHEBI:45075"/>
        <dbReference type="ChEBI" id="CHEBI:61036"/>
        <dbReference type="ChEBI" id="CHEBI:456215"/>
        <dbReference type="EC" id="6.3.4.20"/>
    </reaction>
</comment>
<feature type="non-terminal residue" evidence="10">
    <location>
        <position position="1"/>
    </location>
</feature>
<evidence type="ECO:0000256" key="1">
    <source>
        <dbReference type="ARBA" id="ARBA00005061"/>
    </source>
</evidence>
<evidence type="ECO:0000256" key="9">
    <source>
        <dbReference type="ARBA" id="ARBA00047890"/>
    </source>
</evidence>
<dbReference type="EC" id="6.3.4.20" evidence="8"/>
<dbReference type="Gene3D" id="3.40.50.620">
    <property type="entry name" value="HUPs"/>
    <property type="match status" value="1"/>
</dbReference>
<evidence type="ECO:0000313" key="10">
    <source>
        <dbReference type="EMBL" id="SVC09622.1"/>
    </source>
</evidence>
<dbReference type="SUPFAM" id="SSF52402">
    <property type="entry name" value="Adenine nucleotide alpha hydrolases-like"/>
    <property type="match status" value="1"/>
</dbReference>
<dbReference type="GO" id="GO:0046872">
    <property type="term" value="F:metal ion binding"/>
    <property type="evidence" value="ECO:0007669"/>
    <property type="project" value="UniProtKB-KW"/>
</dbReference>
<dbReference type="PANTHER" id="PTHR42914:SF1">
    <property type="entry name" value="7-CYANO-7-DEAZAGUANINE SYNTHASE"/>
    <property type="match status" value="1"/>
</dbReference>
<reference evidence="10" key="1">
    <citation type="submission" date="2018-05" db="EMBL/GenBank/DDBJ databases">
        <authorList>
            <person name="Lanie J.A."/>
            <person name="Ng W.-L."/>
            <person name="Kazmierczak K.M."/>
            <person name="Andrzejewski T.M."/>
            <person name="Davidsen T.M."/>
            <person name="Wayne K.J."/>
            <person name="Tettelin H."/>
            <person name="Glass J.I."/>
            <person name="Rusch D."/>
            <person name="Podicherti R."/>
            <person name="Tsui H.-C.T."/>
            <person name="Winkler M.E."/>
        </authorList>
    </citation>
    <scope>NUCLEOTIDE SEQUENCE</scope>
</reference>
<keyword evidence="4" id="KW-0547">Nucleotide-binding</keyword>
<dbReference type="GO" id="GO:0005524">
    <property type="term" value="F:ATP binding"/>
    <property type="evidence" value="ECO:0007669"/>
    <property type="project" value="UniProtKB-KW"/>
</dbReference>
<accession>A0A382JE38</accession>
<feature type="non-terminal residue" evidence="10">
    <location>
        <position position="108"/>
    </location>
</feature>
<evidence type="ECO:0000256" key="6">
    <source>
        <dbReference type="ARBA" id="ARBA00022840"/>
    </source>
</evidence>
<dbReference type="PANTHER" id="PTHR42914">
    <property type="entry name" value="7-CYANO-7-DEAZAGUANINE SYNTHASE"/>
    <property type="match status" value="1"/>
</dbReference>
<name>A0A382JE38_9ZZZZ</name>
<evidence type="ECO:0000256" key="5">
    <source>
        <dbReference type="ARBA" id="ARBA00022833"/>
    </source>
</evidence>
<dbReference type="Pfam" id="PF06508">
    <property type="entry name" value="QueC"/>
    <property type="match status" value="1"/>
</dbReference>
<dbReference type="InterPro" id="IPR014729">
    <property type="entry name" value="Rossmann-like_a/b/a_fold"/>
</dbReference>
<keyword evidence="5" id="KW-0862">Zinc</keyword>
<evidence type="ECO:0000256" key="4">
    <source>
        <dbReference type="ARBA" id="ARBA00022741"/>
    </source>
</evidence>
<organism evidence="10">
    <name type="scientific">marine metagenome</name>
    <dbReference type="NCBI Taxonomy" id="408172"/>
    <lineage>
        <taxon>unclassified sequences</taxon>
        <taxon>metagenomes</taxon>
        <taxon>ecological metagenomes</taxon>
    </lineage>
</organism>
<evidence type="ECO:0000256" key="8">
    <source>
        <dbReference type="ARBA" id="ARBA00039149"/>
    </source>
</evidence>
<evidence type="ECO:0000256" key="3">
    <source>
        <dbReference type="ARBA" id="ARBA00022723"/>
    </source>
</evidence>
<keyword evidence="3" id="KW-0479">Metal-binding</keyword>
<comment type="pathway">
    <text evidence="1">Purine metabolism; 7-cyano-7-deazaguanine biosynthesis.</text>
</comment>
<comment type="similarity">
    <text evidence="7">Belongs to the QueC family.</text>
</comment>
<keyword evidence="2" id="KW-0436">Ligase</keyword>